<keyword evidence="11" id="KW-1185">Reference proteome</keyword>
<keyword evidence="1 6" id="KW-0597">Phosphoprotein</keyword>
<evidence type="ECO:0000259" key="8">
    <source>
        <dbReference type="PROSITE" id="PS50110"/>
    </source>
</evidence>
<dbReference type="GO" id="GO:0032993">
    <property type="term" value="C:protein-DNA complex"/>
    <property type="evidence" value="ECO:0007669"/>
    <property type="project" value="TreeGrafter"/>
</dbReference>
<dbReference type="PROSITE" id="PS50110">
    <property type="entry name" value="RESPONSE_REGULATORY"/>
    <property type="match status" value="1"/>
</dbReference>
<evidence type="ECO:0000259" key="9">
    <source>
        <dbReference type="PROSITE" id="PS51755"/>
    </source>
</evidence>
<dbReference type="Pfam" id="PF00486">
    <property type="entry name" value="Trans_reg_C"/>
    <property type="match status" value="1"/>
</dbReference>
<dbReference type="PROSITE" id="PS51755">
    <property type="entry name" value="OMPR_PHOB"/>
    <property type="match status" value="1"/>
</dbReference>
<dbReference type="PANTHER" id="PTHR48111:SF36">
    <property type="entry name" value="TRANSCRIPTIONAL REGULATORY PROTEIN CUTR"/>
    <property type="match status" value="1"/>
</dbReference>
<evidence type="ECO:0000256" key="2">
    <source>
        <dbReference type="ARBA" id="ARBA00023012"/>
    </source>
</evidence>
<dbReference type="AlphaFoldDB" id="A0A1K1QKI1"/>
<dbReference type="SMART" id="SM00448">
    <property type="entry name" value="REC"/>
    <property type="match status" value="1"/>
</dbReference>
<evidence type="ECO:0000313" key="10">
    <source>
        <dbReference type="EMBL" id="SFW60442.1"/>
    </source>
</evidence>
<feature type="domain" description="OmpR/PhoB-type" evidence="9">
    <location>
        <begin position="124"/>
        <end position="222"/>
    </location>
</feature>
<dbReference type="RefSeq" id="WP_072475928.1">
    <property type="nucleotide sequence ID" value="NZ_FPJG01000006.1"/>
</dbReference>
<keyword evidence="2" id="KW-0902">Two-component regulatory system</keyword>
<dbReference type="InterPro" id="IPR039420">
    <property type="entry name" value="WalR-like"/>
</dbReference>
<dbReference type="GO" id="GO:0006355">
    <property type="term" value="P:regulation of DNA-templated transcription"/>
    <property type="evidence" value="ECO:0007669"/>
    <property type="project" value="InterPro"/>
</dbReference>
<keyword evidence="4 7" id="KW-0238">DNA-binding</keyword>
<protein>
    <submittedName>
        <fullName evidence="10">DNA-binding response regulator, OmpR family, contains REC and winged-helix (WHTH) domain</fullName>
    </submittedName>
</protein>
<feature type="modified residue" description="4-aspartylphosphate" evidence="6">
    <location>
        <position position="51"/>
    </location>
</feature>
<name>A0A1K1QKI1_9PSEU</name>
<dbReference type="InterPro" id="IPR011006">
    <property type="entry name" value="CheY-like_superfamily"/>
</dbReference>
<evidence type="ECO:0000313" key="11">
    <source>
        <dbReference type="Proteomes" id="UP000182740"/>
    </source>
</evidence>
<reference evidence="11" key="1">
    <citation type="submission" date="2016-11" db="EMBL/GenBank/DDBJ databases">
        <authorList>
            <person name="Varghese N."/>
            <person name="Submissions S."/>
        </authorList>
    </citation>
    <scope>NUCLEOTIDE SEQUENCE [LARGE SCALE GENOMIC DNA]</scope>
    <source>
        <strain evidence="11">DSM 44671</strain>
    </source>
</reference>
<dbReference type="InterPro" id="IPR001789">
    <property type="entry name" value="Sig_transdc_resp-reg_receiver"/>
</dbReference>
<dbReference type="STRING" id="546364.SAMN04489730_1930"/>
<dbReference type="CDD" id="cd00383">
    <property type="entry name" value="trans_reg_C"/>
    <property type="match status" value="1"/>
</dbReference>
<evidence type="ECO:0000256" key="7">
    <source>
        <dbReference type="PROSITE-ProRule" id="PRU01091"/>
    </source>
</evidence>
<dbReference type="Gene3D" id="1.10.10.10">
    <property type="entry name" value="Winged helix-like DNA-binding domain superfamily/Winged helix DNA-binding domain"/>
    <property type="match status" value="1"/>
</dbReference>
<dbReference type="Gene3D" id="3.40.50.2300">
    <property type="match status" value="1"/>
</dbReference>
<dbReference type="Pfam" id="PF00072">
    <property type="entry name" value="Response_reg"/>
    <property type="match status" value="1"/>
</dbReference>
<gene>
    <name evidence="10" type="ORF">SAMN04489730_1930</name>
</gene>
<dbReference type="OrthoDB" id="9812490at2"/>
<dbReference type="GO" id="GO:0005829">
    <property type="term" value="C:cytosol"/>
    <property type="evidence" value="ECO:0007669"/>
    <property type="project" value="TreeGrafter"/>
</dbReference>
<dbReference type="Proteomes" id="UP000182740">
    <property type="component" value="Unassembled WGS sequence"/>
</dbReference>
<keyword evidence="3" id="KW-0805">Transcription regulation</keyword>
<evidence type="ECO:0000256" key="3">
    <source>
        <dbReference type="ARBA" id="ARBA00023015"/>
    </source>
</evidence>
<keyword evidence="5" id="KW-0804">Transcription</keyword>
<feature type="DNA-binding region" description="OmpR/PhoB-type" evidence="7">
    <location>
        <begin position="124"/>
        <end position="222"/>
    </location>
</feature>
<dbReference type="FunFam" id="1.10.10.10:FF:000005">
    <property type="entry name" value="Two-component system response regulator"/>
    <property type="match status" value="1"/>
</dbReference>
<evidence type="ECO:0000256" key="1">
    <source>
        <dbReference type="ARBA" id="ARBA00022553"/>
    </source>
</evidence>
<dbReference type="SMART" id="SM00862">
    <property type="entry name" value="Trans_reg_C"/>
    <property type="match status" value="1"/>
</dbReference>
<organism evidence="10 11">
    <name type="scientific">Amycolatopsis australiensis</name>
    <dbReference type="NCBI Taxonomy" id="546364"/>
    <lineage>
        <taxon>Bacteria</taxon>
        <taxon>Bacillati</taxon>
        <taxon>Actinomycetota</taxon>
        <taxon>Actinomycetes</taxon>
        <taxon>Pseudonocardiales</taxon>
        <taxon>Pseudonocardiaceae</taxon>
        <taxon>Amycolatopsis</taxon>
    </lineage>
</organism>
<dbReference type="EMBL" id="FPJG01000006">
    <property type="protein sequence ID" value="SFW60442.1"/>
    <property type="molecule type" value="Genomic_DNA"/>
</dbReference>
<dbReference type="SUPFAM" id="SSF52172">
    <property type="entry name" value="CheY-like"/>
    <property type="match status" value="1"/>
</dbReference>
<feature type="domain" description="Response regulatory" evidence="8">
    <location>
        <begin position="2"/>
        <end position="116"/>
    </location>
</feature>
<dbReference type="InterPro" id="IPR001867">
    <property type="entry name" value="OmpR/PhoB-type_DNA-bd"/>
</dbReference>
<dbReference type="FunFam" id="3.40.50.2300:FF:000001">
    <property type="entry name" value="DNA-binding response regulator PhoB"/>
    <property type="match status" value="1"/>
</dbReference>
<dbReference type="GO" id="GO:0000976">
    <property type="term" value="F:transcription cis-regulatory region binding"/>
    <property type="evidence" value="ECO:0007669"/>
    <property type="project" value="TreeGrafter"/>
</dbReference>
<evidence type="ECO:0000256" key="5">
    <source>
        <dbReference type="ARBA" id="ARBA00023163"/>
    </source>
</evidence>
<proteinExistence type="predicted"/>
<dbReference type="InterPro" id="IPR036388">
    <property type="entry name" value="WH-like_DNA-bd_sf"/>
</dbReference>
<evidence type="ECO:0000256" key="4">
    <source>
        <dbReference type="ARBA" id="ARBA00023125"/>
    </source>
</evidence>
<dbReference type="GO" id="GO:0000156">
    <property type="term" value="F:phosphorelay response regulator activity"/>
    <property type="evidence" value="ECO:0007669"/>
    <property type="project" value="TreeGrafter"/>
</dbReference>
<accession>A0A1K1QKI1</accession>
<sequence length="226" mass="25572">MRLLIVEDEREFAETLRRGLVAEGFTVDVAHTGAEGLWRATEQEYDVVVLDIMLPELSGYEVLKRLRAAENWTPVLMLTAKDGEYDEADAFDLGADDYLSKPFSFVVLIARLRALLRRGAPARPAVLEAGDLRLDPSARTVHRGQTRIELTAREFGLLEFLLRRPGTALTKNEILNHVWDAHYDGDENVVEVYIGYLRRKIDAPFGTRTIETVRGVGYRLVDVTRS</sequence>
<evidence type="ECO:0000256" key="6">
    <source>
        <dbReference type="PROSITE-ProRule" id="PRU00169"/>
    </source>
</evidence>
<dbReference type="PANTHER" id="PTHR48111">
    <property type="entry name" value="REGULATOR OF RPOS"/>
    <property type="match status" value="1"/>
</dbReference>